<protein>
    <submittedName>
        <fullName evidence="1">Uncharacterized protein</fullName>
    </submittedName>
</protein>
<name>A0A058Z241_FONAL</name>
<evidence type="ECO:0000313" key="2">
    <source>
        <dbReference type="Proteomes" id="UP000030693"/>
    </source>
</evidence>
<evidence type="ECO:0000313" key="1">
    <source>
        <dbReference type="EMBL" id="KCV67963.1"/>
    </source>
</evidence>
<dbReference type="Proteomes" id="UP000030693">
    <property type="component" value="Unassembled WGS sequence"/>
</dbReference>
<accession>A0A058Z241</accession>
<dbReference type="GeneID" id="20530146"/>
<sequence length="1401" mass="153252">MLVAFSFHHLGQGKRAITLPASCPTVKWCLNCLDVPSTTKTQIRALARQRWVGDMAAAGIKARACKADCHEARLALATRLAAHQNKLLLSLHGSLVLAEFDHPLHSLHPDLPDGPAKTTLLKNKLCPEAHLEPTTTPGQFLLADPSHGRGLLIPLDRLPCKTLVLSKGDAHWIPEVGQSGSFAFRCEDRILFIAKDRVQYYCFMTGNLHTHSLMSSRLPIDQHGTFHLNGPLLYISFLAQPIGLFLRSKTHLFPERGVPGSDLFVCSQRALLLERNGITAFAFDSTRSPNTRTTWSTVSSKSWDTFTLDGPLLCATSHDTPVGLFVGGSTISLPENRTPGHPAFVFHDTVLALFQTGIRSFSLSMKGQPADGRCWLKTRIPADGTFLLKGPFLHLSSRADPIGFLHDQDIHQMCQNGTAGRAFFIHGNTVLLNFRGDVWEFRFSDFNELLKQTIWPDVVVTPTDTFTLQRSFLFVSSQKYAVGVLLNDQIYSFPQYGASGHALFSGPGTILLIHQSTVLSFSIDNTVELAQGPAWAKIPPSPDATFVLDGPFLRVSSHPAPIGLYHEDRLLRLPPLGAPGHPEFVAENAVLIASSSSIRFFSLDSGASSPSELSPAGEQHIPPGSTFTLDGHFLRLPSLLAPVGLFVQGHAHPMPEAGVAGHTVFVGAKEILLLQRQGIHSFPIHPSGQPTEGAPWARMPIPAGSTFALDGHFLHVSSLPAPVGLYHEGTVYPLPKVGVPGGHIFAGARETLLLRENGIHSFPASQSSRFAKGVFWAKMPIPAGSTFTLDGHYLRVSSLPAPVGLYIEDSVYLLPKAGVPGKRMFVHRKVVFVICKGGVRLFPLGTTQLYPDGVVHIPCSTSYSSAFALKGPFLHVTSHEQPLALLFKDNFYHLPPVGRPGKQVFVDRHTVFLIHKNIVLAFCLRQPELAPEGTVSWLLPAGSGGCFTLNAPFLAVSTSDQPIGLLVGDTVHLLPQDKPIEALLASRRVLVSGQRVLSLHDNFLLCHEYPFGEEQCRPAAFVFALQLPLFPATLSFTADFLPAQDTCRVLIDGQWSIVVDLARGRPVDFLPGDGLLAPSDPPALARPTGGTAAILPRSLVVLDAKQGALAFELLVKNRRLLPPCGPARLLPRWAFRPARVFPDPQPGVVAMAAGNEVTLLSLEGGDLIRGHLRLCLSTTQLDDGSLVMQFADGYFDMLSTNPVMHASRLFPWRDTAGCLDQIWVCPWFPLSWVAYHASGEFVFHSTLRKPNVTAEPWAFVPARRSFSLGVSTWPRPAACQPGITPPLGVAFIQHKDQHYCVLLHGQRLALIPRRDIIRLFIDPASQETLSKPLLCWMQDIRAPVQGDICVPGPSIQQRLTHPTVVLRRNIPWKSSFIVQPFTMESLTTCRTQIPIRLWSPS</sequence>
<proteinExistence type="predicted"/>
<organism evidence="1">
    <name type="scientific">Fonticula alba</name>
    <name type="common">Slime mold</name>
    <dbReference type="NCBI Taxonomy" id="691883"/>
    <lineage>
        <taxon>Eukaryota</taxon>
        <taxon>Rotosphaerida</taxon>
        <taxon>Fonticulaceae</taxon>
        <taxon>Fonticula</taxon>
    </lineage>
</organism>
<gene>
    <name evidence="1" type="ORF">H696_05421</name>
</gene>
<reference evidence="1" key="1">
    <citation type="submission" date="2013-04" db="EMBL/GenBank/DDBJ databases">
        <title>The Genome Sequence of Fonticula alba ATCC 38817.</title>
        <authorList>
            <consortium name="The Broad Institute Genomics Platform"/>
            <person name="Russ C."/>
            <person name="Cuomo C."/>
            <person name="Burger G."/>
            <person name="Gray M.W."/>
            <person name="Holland P.W.H."/>
            <person name="King N."/>
            <person name="Lang F.B.F."/>
            <person name="Roger A.J."/>
            <person name="Ruiz-Trillo I."/>
            <person name="Brown M."/>
            <person name="Walker B."/>
            <person name="Young S."/>
            <person name="Zeng Q."/>
            <person name="Gargeya S."/>
            <person name="Fitzgerald M."/>
            <person name="Haas B."/>
            <person name="Abouelleil A."/>
            <person name="Allen A.W."/>
            <person name="Alvarado L."/>
            <person name="Arachchi H.M."/>
            <person name="Berlin A.M."/>
            <person name="Chapman S.B."/>
            <person name="Gainer-Dewar J."/>
            <person name="Goldberg J."/>
            <person name="Griggs A."/>
            <person name="Gujja S."/>
            <person name="Hansen M."/>
            <person name="Howarth C."/>
            <person name="Imamovic A."/>
            <person name="Ireland A."/>
            <person name="Larimer J."/>
            <person name="McCowan C."/>
            <person name="Murphy C."/>
            <person name="Pearson M."/>
            <person name="Poon T.W."/>
            <person name="Priest M."/>
            <person name="Roberts A."/>
            <person name="Saif S."/>
            <person name="Shea T."/>
            <person name="Sisk P."/>
            <person name="Sykes S."/>
            <person name="Wortman J."/>
            <person name="Nusbaum C."/>
            <person name="Birren B."/>
        </authorList>
    </citation>
    <scope>NUCLEOTIDE SEQUENCE [LARGE SCALE GENOMIC DNA]</scope>
    <source>
        <strain evidence="1">ATCC 38817</strain>
    </source>
</reference>
<keyword evidence="2" id="KW-1185">Reference proteome</keyword>
<dbReference type="EMBL" id="KB932211">
    <property type="protein sequence ID" value="KCV67963.1"/>
    <property type="molecule type" value="Genomic_DNA"/>
</dbReference>
<dbReference type="RefSeq" id="XP_009497530.1">
    <property type="nucleotide sequence ID" value="XM_009499255.1"/>
</dbReference>